<dbReference type="Proteomes" id="UP000604825">
    <property type="component" value="Unassembled WGS sequence"/>
</dbReference>
<name>A0A811MY66_9POAL</name>
<comment type="caution">
    <text evidence="2">The sequence shown here is derived from an EMBL/GenBank/DDBJ whole genome shotgun (WGS) entry which is preliminary data.</text>
</comment>
<dbReference type="InterPro" id="IPR031142">
    <property type="entry name" value="SPX_prot"/>
</dbReference>
<dbReference type="EMBL" id="CAJGYO010000002">
    <property type="protein sequence ID" value="CAD6212500.1"/>
    <property type="molecule type" value="Genomic_DNA"/>
</dbReference>
<protein>
    <recommendedName>
        <fullName evidence="1">SPX domain-containing protein</fullName>
    </recommendedName>
</protein>
<accession>A0A811MY66</accession>
<dbReference type="PANTHER" id="PTHR45978:SF2">
    <property type="entry name" value="SPX DOMAIN-CONTAINING PROTEIN 3"/>
    <property type="match status" value="1"/>
</dbReference>
<dbReference type="InterPro" id="IPR004331">
    <property type="entry name" value="SPX_dom"/>
</dbReference>
<evidence type="ECO:0000313" key="2">
    <source>
        <dbReference type="EMBL" id="CAD6212500.1"/>
    </source>
</evidence>
<sequence>MKFGKRLKKQVEESLPEWRDKFLAYKRLKRLVRLVSASGSSPRRHRGSAAEAAFLRLLDAEVDRFNAFFLEREEDFVIRHRARSTFSFCLHSDPPSIRVRGVNASAHRCECDVRLRDLIVACVAQELKETAKKVAEDALRRRPLSAAETSVRKEIVDLHGEMVLLLNYSAINYTGLAKILKKYDKRTGRLLRLPFIEKVLGQPFFATELISRLVRECEATMEAVFEASRGHAGASAGTAPVAAVAAAEQGIFRNTVAALVTMGELRSGSSTYGHFSLPPMAPPESDLLRCGCVQVAAGPVSI</sequence>
<keyword evidence="3" id="KW-1185">Reference proteome</keyword>
<dbReference type="GO" id="GO:0016036">
    <property type="term" value="P:cellular response to phosphate starvation"/>
    <property type="evidence" value="ECO:0007669"/>
    <property type="project" value="InterPro"/>
</dbReference>
<evidence type="ECO:0000259" key="1">
    <source>
        <dbReference type="PROSITE" id="PS51382"/>
    </source>
</evidence>
<gene>
    <name evidence="2" type="ORF">NCGR_LOCUS8282</name>
</gene>
<dbReference type="GO" id="GO:0070417">
    <property type="term" value="P:cellular response to cold"/>
    <property type="evidence" value="ECO:0007669"/>
    <property type="project" value="UniProtKB-ARBA"/>
</dbReference>
<dbReference type="OrthoDB" id="6493944at2759"/>
<evidence type="ECO:0000313" key="3">
    <source>
        <dbReference type="Proteomes" id="UP000604825"/>
    </source>
</evidence>
<dbReference type="PROSITE" id="PS51382">
    <property type="entry name" value="SPX"/>
    <property type="match status" value="1"/>
</dbReference>
<reference evidence="2" key="1">
    <citation type="submission" date="2020-10" db="EMBL/GenBank/DDBJ databases">
        <authorList>
            <person name="Han B."/>
            <person name="Lu T."/>
            <person name="Zhao Q."/>
            <person name="Huang X."/>
            <person name="Zhao Y."/>
        </authorList>
    </citation>
    <scope>NUCLEOTIDE SEQUENCE</scope>
</reference>
<dbReference type="Pfam" id="PF03105">
    <property type="entry name" value="SPX"/>
    <property type="match status" value="2"/>
</dbReference>
<dbReference type="CDD" id="cd14481">
    <property type="entry name" value="SPX_AtSPX1_like"/>
    <property type="match status" value="1"/>
</dbReference>
<dbReference type="PANTHER" id="PTHR45978">
    <property type="entry name" value="SPX DOMAIN-CONTAINING PROTEIN 3"/>
    <property type="match status" value="1"/>
</dbReference>
<organism evidence="2 3">
    <name type="scientific">Miscanthus lutarioriparius</name>
    <dbReference type="NCBI Taxonomy" id="422564"/>
    <lineage>
        <taxon>Eukaryota</taxon>
        <taxon>Viridiplantae</taxon>
        <taxon>Streptophyta</taxon>
        <taxon>Embryophyta</taxon>
        <taxon>Tracheophyta</taxon>
        <taxon>Spermatophyta</taxon>
        <taxon>Magnoliopsida</taxon>
        <taxon>Liliopsida</taxon>
        <taxon>Poales</taxon>
        <taxon>Poaceae</taxon>
        <taxon>PACMAD clade</taxon>
        <taxon>Panicoideae</taxon>
        <taxon>Andropogonodae</taxon>
        <taxon>Andropogoneae</taxon>
        <taxon>Saccharinae</taxon>
        <taxon>Miscanthus</taxon>
    </lineage>
</organism>
<dbReference type="AlphaFoldDB" id="A0A811MY66"/>
<proteinExistence type="predicted"/>
<feature type="domain" description="SPX" evidence="1">
    <location>
        <begin position="1"/>
        <end position="197"/>
    </location>
</feature>